<feature type="compositionally biased region" description="Polar residues" evidence="2">
    <location>
        <begin position="132"/>
        <end position="155"/>
    </location>
</feature>
<gene>
    <name evidence="4" type="ORF">EVG20_g2822</name>
</gene>
<evidence type="ECO:0000256" key="2">
    <source>
        <dbReference type="SAM" id="MobiDB-lite"/>
    </source>
</evidence>
<dbReference type="Pfam" id="PF16978">
    <property type="entry name" value="CRIM"/>
    <property type="match status" value="1"/>
</dbReference>
<feature type="region of interest" description="Disordered" evidence="2">
    <location>
        <begin position="1048"/>
        <end position="1068"/>
    </location>
</feature>
<feature type="compositionally biased region" description="Polar residues" evidence="2">
    <location>
        <begin position="1311"/>
        <end position="1321"/>
    </location>
</feature>
<feature type="region of interest" description="Disordered" evidence="2">
    <location>
        <begin position="1281"/>
        <end position="1327"/>
    </location>
</feature>
<proteinExistence type="inferred from homology"/>
<keyword evidence="5" id="KW-1185">Reference proteome</keyword>
<dbReference type="InterPro" id="IPR008828">
    <property type="entry name" value="Sin1/Avo1"/>
</dbReference>
<feature type="compositionally biased region" description="Pro residues" evidence="2">
    <location>
        <begin position="357"/>
        <end position="375"/>
    </location>
</feature>
<feature type="domain" description="C2H2-type" evidence="3">
    <location>
        <begin position="1238"/>
        <end position="1259"/>
    </location>
</feature>
<dbReference type="InterPro" id="IPR031567">
    <property type="entry name" value="CRIM_dom"/>
</dbReference>
<feature type="compositionally biased region" description="Basic residues" evidence="2">
    <location>
        <begin position="107"/>
        <end position="119"/>
    </location>
</feature>
<feature type="compositionally biased region" description="Basic and acidic residues" evidence="2">
    <location>
        <begin position="162"/>
        <end position="173"/>
    </location>
</feature>
<organism evidence="4 5">
    <name type="scientific">Dentipellis fragilis</name>
    <dbReference type="NCBI Taxonomy" id="205917"/>
    <lineage>
        <taxon>Eukaryota</taxon>
        <taxon>Fungi</taxon>
        <taxon>Dikarya</taxon>
        <taxon>Basidiomycota</taxon>
        <taxon>Agaricomycotina</taxon>
        <taxon>Agaricomycetes</taxon>
        <taxon>Russulales</taxon>
        <taxon>Hericiaceae</taxon>
        <taxon>Dentipellis</taxon>
    </lineage>
</organism>
<sequence length="1625" mass="176855">MSLLSDPDFLIHSLRLNYLHNVDDPYGPRLIAFHPSFSSNEYIVAASLADPDRWPELAAPSSPPLSQDEADPARPRSISGFPGATGLKYSQTILGPSRTGAVGMGVHGRRRSDNRRSAKRASLIAAARSAESAPQIQANGQSPAPASVLSQSKMQMHSEPPSVKEHEEPEPRHSQSSADTVPSQPAPFIPKFKGAAEMDARRRLRILARHGGAEAAKPSTTPEKPASSDFSSSDEEGSASPGEDDEEEEDFIDLDVDDSMEMEGDEFDPEFATTRIPSDSTSDVLSLSLLSGNSALSTSNSSLIASSLQYPASSRTRPRLSPVNEGGAPSKDTVASSSTSTPQRPSRPIDSYFEMVTPPPPKSATLETPPPAPKPPKAKAEAEDLFARQPVAAAHTGKSALSALLATSNTSNPFSDLYSAISGRGDAAGSAVTTSVYFPHARKPAGKAMALSVRRDATVEEVLGFALWSYWEEGWEPRLDETADGREEMLSAVGWVMRIAEEDGEVDEDFPRAAPDRTGKIAKFNFDAYAVLEASTAQIQQNKILESKIQRSPSRVVAKAKKPEPLGGLTVPGTTAVGGSMPGTSAVLSATLVNSMFSSSFGPSPNYGPQMFLRIRVLDTADAVHISTTIPVSATMYMQEALELVCRKRKLQDPKEYALLLGDMSILIPLDRTVASLQGKSDLMLVKRSMLPHLGVDLGKPTGRTTDPNASIFKRMSDVPDTQYSAAGDYTAAYKKYTVFRKMPMLVGRHERVLAIDGAYIHIMPSANKAKAVFDSGKTASYHIKSVVACQQSTKMSSTFRFVVHRDGGNKRYDFEAESARAANEIVQTIRGMKTSLERSGTVHKSRRSKHVEAFSEGDVYVRWEIYESSILPRVVESCRQLPRKARVTASRRPLPPATSLNEPVLADDQTKFVYLVTPQTNLLLARLTRNTGLGRIVFRSLCYDRPKIPSPVPLPWVCALIQDVPLPFKVCPLITPRTLFFPASRTVVAVPPVLPHTCSATHYLPFSLLGPADLAWTRSEAPRRPRALAVFRHESPRCEWHIIAKRKSRRGRPPAGRSPSVRFGQEHTSGQFLNGPSLCSVASQTRTPLLLLSTPPKATPLSHICGKPSPRHICLHHLSRRPSPSYRLVQSSPESLCYTSFPANDILISKWPRTPTANAAKHTFRKRKSFVNTTEASTTKTHQNGSVSGKAVPTVPSKNHHSRTTSTISSASPRLFATDELISCYSVHSTGATPHHCPDCPAAFSTRPKRSSHRRECHGYFIEHSKGYKNKIRLLESLGKAPAARKAKRAGRRCEPYPSRSPTPPRASGSRDTNWPQPEVSTIEFVDPPDLTGRNYWCKVTPSFANESAAGSSFQIDFTDVVRSARSSRGRESSVAPDFSSSSSSSTASHFSFAPSMPESAATTASSGTLYEASSPVWHPPSPASFVHQPAQQTDVWAGTSYLANAEQHAAPYTSPAPQPVELQRDVAYGANTSTNYLQDGFVDAYPSSFDVTDLEVQQLTGYPPVEVQVPFAVNEVPANFGYGMVPQLQPQSFQQHQVYEAPVQHEMSYVDDLNFPPATIGSSYEVPPWQSPSLEDLGDENFNFEQNSLQMEAPFVPAQPGAAAGDEYLNLFLSVGNGYPPQF</sequence>
<dbReference type="GO" id="GO:0038203">
    <property type="term" value="P:TORC2 signaling"/>
    <property type="evidence" value="ECO:0007669"/>
    <property type="project" value="TreeGrafter"/>
</dbReference>
<evidence type="ECO:0000259" key="3">
    <source>
        <dbReference type="PROSITE" id="PS00028"/>
    </source>
</evidence>
<feature type="region of interest" description="Disordered" evidence="2">
    <location>
        <begin position="54"/>
        <end position="284"/>
    </location>
</feature>
<reference evidence="4 5" key="1">
    <citation type="submission" date="2019-02" db="EMBL/GenBank/DDBJ databases">
        <title>Genome sequencing of the rare red list fungi Dentipellis fragilis.</title>
        <authorList>
            <person name="Buettner E."/>
            <person name="Kellner H."/>
        </authorList>
    </citation>
    <scope>NUCLEOTIDE SEQUENCE [LARGE SCALE GENOMIC DNA]</scope>
    <source>
        <strain evidence="4 5">DSM 105465</strain>
    </source>
</reference>
<protein>
    <recommendedName>
        <fullName evidence="3">C2H2-type domain-containing protein</fullName>
    </recommendedName>
</protein>
<dbReference type="Gene3D" id="2.30.29.30">
    <property type="entry name" value="Pleckstrin-homology domain (PH domain)/Phosphotyrosine-binding domain (PTB)"/>
    <property type="match status" value="1"/>
</dbReference>
<feature type="compositionally biased region" description="Low complexity" evidence="2">
    <location>
        <begin position="336"/>
        <end position="348"/>
    </location>
</feature>
<feature type="region of interest" description="Disordered" evidence="2">
    <location>
        <begin position="1171"/>
        <end position="1212"/>
    </location>
</feature>
<dbReference type="PANTHER" id="PTHR13335">
    <property type="entry name" value="TARGET OF RAPAMYCIN COMPLEX 2 SUBUNIT MAPKAP1"/>
    <property type="match status" value="1"/>
</dbReference>
<dbReference type="Pfam" id="PF16979">
    <property type="entry name" value="SIN1_PH"/>
    <property type="match status" value="1"/>
</dbReference>
<dbReference type="STRING" id="205917.A0A4Y9Z8K8"/>
<feature type="compositionally biased region" description="Polar residues" evidence="2">
    <location>
        <begin position="1171"/>
        <end position="1188"/>
    </location>
</feature>
<accession>A0A4Y9Z8K8</accession>
<dbReference type="GO" id="GO:0005886">
    <property type="term" value="C:plasma membrane"/>
    <property type="evidence" value="ECO:0007669"/>
    <property type="project" value="TreeGrafter"/>
</dbReference>
<dbReference type="InterPro" id="IPR013087">
    <property type="entry name" value="Znf_C2H2_type"/>
</dbReference>
<dbReference type="GO" id="GO:0031932">
    <property type="term" value="C:TORC2 complex"/>
    <property type="evidence" value="ECO:0007669"/>
    <property type="project" value="InterPro"/>
</dbReference>
<dbReference type="PANTHER" id="PTHR13335:SF1">
    <property type="entry name" value="TARGET OF RAPAMYCIN COMPLEX 2 SUBUNIT MAPKAP1"/>
    <property type="match status" value="1"/>
</dbReference>
<name>A0A4Y9Z8K8_9AGAM</name>
<feature type="region of interest" description="Disordered" evidence="2">
    <location>
        <begin position="307"/>
        <end position="380"/>
    </location>
</feature>
<dbReference type="GO" id="GO:0005737">
    <property type="term" value="C:cytoplasm"/>
    <property type="evidence" value="ECO:0007669"/>
    <property type="project" value="TreeGrafter"/>
</dbReference>
<feature type="compositionally biased region" description="Acidic residues" evidence="2">
    <location>
        <begin position="232"/>
        <end position="269"/>
    </location>
</feature>
<dbReference type="OrthoDB" id="241990at2759"/>
<comment type="caution">
    <text evidence="4">The sequence shown here is derived from an EMBL/GenBank/DDBJ whole genome shotgun (WGS) entry which is preliminary data.</text>
</comment>
<dbReference type="GO" id="GO:0005546">
    <property type="term" value="F:phosphatidylinositol-4,5-bisphosphate binding"/>
    <property type="evidence" value="ECO:0007669"/>
    <property type="project" value="TreeGrafter"/>
</dbReference>
<feature type="region of interest" description="Disordered" evidence="2">
    <location>
        <begin position="1368"/>
        <end position="1395"/>
    </location>
</feature>
<feature type="compositionally biased region" description="Polar residues" evidence="2">
    <location>
        <begin position="174"/>
        <end position="183"/>
    </location>
</feature>
<dbReference type="InterPro" id="IPR031313">
    <property type="entry name" value="Sin1_PH_dom"/>
</dbReference>
<evidence type="ECO:0000256" key="1">
    <source>
        <dbReference type="ARBA" id="ARBA00009407"/>
    </source>
</evidence>
<dbReference type="EMBL" id="SEOQ01000117">
    <property type="protein sequence ID" value="TFY70173.1"/>
    <property type="molecule type" value="Genomic_DNA"/>
</dbReference>
<evidence type="ECO:0000313" key="5">
    <source>
        <dbReference type="Proteomes" id="UP000298327"/>
    </source>
</evidence>
<dbReference type="PROSITE" id="PS00028">
    <property type="entry name" value="ZINC_FINGER_C2H2_1"/>
    <property type="match status" value="1"/>
</dbReference>
<dbReference type="Proteomes" id="UP000298327">
    <property type="component" value="Unassembled WGS sequence"/>
</dbReference>
<dbReference type="InterPro" id="IPR011993">
    <property type="entry name" value="PH-like_dom_sf"/>
</dbReference>
<feature type="compositionally biased region" description="Low complexity" evidence="2">
    <location>
        <begin position="57"/>
        <end position="66"/>
    </location>
</feature>
<evidence type="ECO:0000313" key="4">
    <source>
        <dbReference type="EMBL" id="TFY70173.1"/>
    </source>
</evidence>
<comment type="similarity">
    <text evidence="1">Belongs to the SIN1 family.</text>
</comment>